<dbReference type="GO" id="GO:0055070">
    <property type="term" value="P:copper ion homeostasis"/>
    <property type="evidence" value="ECO:0007669"/>
    <property type="project" value="InterPro"/>
</dbReference>
<keyword evidence="4" id="KW-1185">Reference proteome</keyword>
<reference evidence="1 4" key="2">
    <citation type="submission" date="2024-06" db="EMBL/GenBank/DDBJ databases">
        <title>Sequencing the genomes of 1000 actinobacteria strains.</title>
        <authorList>
            <person name="Klenk H.-P."/>
        </authorList>
    </citation>
    <scope>NUCLEOTIDE SEQUENCE [LARGE SCALE GENOMIC DNA]</scope>
    <source>
        <strain evidence="1 4">DSM 44265</strain>
    </source>
</reference>
<dbReference type="GO" id="GO:0016020">
    <property type="term" value="C:membrane"/>
    <property type="evidence" value="ECO:0007669"/>
    <property type="project" value="InterPro"/>
</dbReference>
<evidence type="ECO:0000313" key="4">
    <source>
        <dbReference type="Proteomes" id="UP001549139"/>
    </source>
</evidence>
<dbReference type="Proteomes" id="UP001549139">
    <property type="component" value="Unassembled WGS sequence"/>
</dbReference>
<evidence type="ECO:0000313" key="3">
    <source>
        <dbReference type="Proteomes" id="UP000554284"/>
    </source>
</evidence>
<dbReference type="EMBL" id="JBEPNZ010000001">
    <property type="protein sequence ID" value="MET3943668.1"/>
    <property type="molecule type" value="Genomic_DNA"/>
</dbReference>
<dbReference type="Pfam" id="PF11382">
    <property type="entry name" value="MctB"/>
    <property type="match status" value="1"/>
</dbReference>
<sequence length="282" mass="28022">MARTRGRVGLIVAGLCWGSALGLALGALVLAPAIPGSVDLGISDSKAGTSDDAQRDGSDRAAAQIEADAANTLLAQESATIVSGALQDVPVTIVRTAAADDEDVGAVRWLLNAAGAADSGTITLTERFTDQASADELSSIVANTLPAGAQLSVQERSPGTHAGESLAAVLFSGGAAEGPQAQDEERALVLETLRSAQFIDYDGAIAPAGALVIVDGPSRGGDFGANVLGDFARALASGGSTVLANQDVDPEPLVGVSVVGGVDREAGRIQSVLAAARAKSAG</sequence>
<comment type="caution">
    <text evidence="2">The sequence shown here is derived from an EMBL/GenBank/DDBJ whole genome shotgun (WGS) entry which is preliminary data.</text>
</comment>
<evidence type="ECO:0000313" key="1">
    <source>
        <dbReference type="EMBL" id="MET3943668.1"/>
    </source>
</evidence>
<accession>A0A7X6LQE9</accession>
<dbReference type="Proteomes" id="UP000554284">
    <property type="component" value="Unassembled WGS sequence"/>
</dbReference>
<proteinExistence type="predicted"/>
<dbReference type="AlphaFoldDB" id="A0A7X6LQE9"/>
<protein>
    <submittedName>
        <fullName evidence="2">Copper transporter</fullName>
    </submittedName>
</protein>
<dbReference type="EMBL" id="JAAXPF010000002">
    <property type="protein sequence ID" value="NKY68397.1"/>
    <property type="molecule type" value="Genomic_DNA"/>
</dbReference>
<evidence type="ECO:0000313" key="2">
    <source>
        <dbReference type="EMBL" id="NKY68397.1"/>
    </source>
</evidence>
<name>A0A7X6LQE9_9CORY</name>
<reference evidence="2 3" key="1">
    <citation type="submission" date="2020-04" db="EMBL/GenBank/DDBJ databases">
        <title>MicrobeNet Type strains.</title>
        <authorList>
            <person name="Nicholson A.C."/>
        </authorList>
    </citation>
    <scope>NUCLEOTIDE SEQUENCE [LARGE SCALE GENOMIC DNA]</scope>
    <source>
        <strain evidence="2 3">ATCC 700355</strain>
    </source>
</reference>
<dbReference type="InterPro" id="IPR021522">
    <property type="entry name" value="MctB"/>
</dbReference>
<gene>
    <name evidence="2" type="ORF">HF989_03280</name>
    <name evidence="1" type="ORF">JOF50_000467</name>
</gene>
<dbReference type="RefSeq" id="WP_168683904.1">
    <property type="nucleotide sequence ID" value="NZ_JAAXPF010000002.1"/>
</dbReference>
<organism evidence="2 3">
    <name type="scientific">Corynebacterium mucifaciens</name>
    <dbReference type="NCBI Taxonomy" id="57171"/>
    <lineage>
        <taxon>Bacteria</taxon>
        <taxon>Bacillati</taxon>
        <taxon>Actinomycetota</taxon>
        <taxon>Actinomycetes</taxon>
        <taxon>Mycobacteriales</taxon>
        <taxon>Corynebacteriaceae</taxon>
        <taxon>Corynebacterium</taxon>
    </lineage>
</organism>